<evidence type="ECO:0000256" key="1">
    <source>
        <dbReference type="SAM" id="SignalP"/>
    </source>
</evidence>
<proteinExistence type="predicted"/>
<keyword evidence="1" id="KW-0732">Signal</keyword>
<accession>A0A127JW06</accession>
<dbReference type="OrthoDB" id="8911088at2"/>
<evidence type="ECO:0000313" key="3">
    <source>
        <dbReference type="Proteomes" id="UP000070433"/>
    </source>
</evidence>
<dbReference type="AlphaFoldDB" id="A0A127JW06"/>
<dbReference type="InterPro" id="IPR025421">
    <property type="entry name" value="DUF4148"/>
</dbReference>
<keyword evidence="3" id="KW-1185">Reference proteome</keyword>
<feature type="chain" id="PRO_5007449569" description="DUF4148 domain-containing protein" evidence="1">
    <location>
        <begin position="22"/>
        <end position="117"/>
    </location>
</feature>
<organism evidence="2 3">
    <name type="scientific">Ramlibacter tataouinensis</name>
    <dbReference type="NCBI Taxonomy" id="94132"/>
    <lineage>
        <taxon>Bacteria</taxon>
        <taxon>Pseudomonadati</taxon>
        <taxon>Pseudomonadota</taxon>
        <taxon>Betaproteobacteria</taxon>
        <taxon>Burkholderiales</taxon>
        <taxon>Comamonadaceae</taxon>
        <taxon>Ramlibacter</taxon>
    </lineage>
</organism>
<evidence type="ECO:0000313" key="2">
    <source>
        <dbReference type="EMBL" id="AMO24085.1"/>
    </source>
</evidence>
<dbReference type="Pfam" id="PF13663">
    <property type="entry name" value="DUF4148"/>
    <property type="match status" value="1"/>
</dbReference>
<dbReference type="Proteomes" id="UP000070433">
    <property type="component" value="Chromosome"/>
</dbReference>
<dbReference type="EMBL" id="CP010951">
    <property type="protein sequence ID" value="AMO24085.1"/>
    <property type="molecule type" value="Genomic_DNA"/>
</dbReference>
<reference evidence="2 3" key="1">
    <citation type="journal article" date="2014" name="Int. J. Syst. Evol. Microbiol.">
        <title>Ramlibacter solisilvae sp. nov., isolated from forest soil, and emended description of the genus Ramlibacter.</title>
        <authorList>
            <person name="Lee H.J."/>
            <person name="Lee S.H."/>
            <person name="Lee S.S."/>
            <person name="Lee J.S."/>
            <person name="Kim Y."/>
            <person name="Kim S.C."/>
            <person name="Jeon C.O."/>
        </authorList>
    </citation>
    <scope>NUCLEOTIDE SEQUENCE [LARGE SCALE GENOMIC DNA]</scope>
    <source>
        <strain evidence="2 3">5-10</strain>
    </source>
</reference>
<dbReference type="RefSeq" id="WP_061501428.1">
    <property type="nucleotide sequence ID" value="NZ_CP010951.1"/>
</dbReference>
<gene>
    <name evidence="2" type="ORF">UC35_16070</name>
</gene>
<feature type="signal peptide" evidence="1">
    <location>
        <begin position="1"/>
        <end position="21"/>
    </location>
</feature>
<protein>
    <recommendedName>
        <fullName evidence="4">DUF4148 domain-containing protein</fullName>
    </recommendedName>
</protein>
<name>A0A127JW06_9BURK</name>
<sequence length="117" mass="12748">MNRNIALALVSACMAAGPAFADDITVDPQPFVSTLTRAQVMEELNQFRRSGVNPWADDYNQLAQFRSTSNRAEVRAEYLASRGEVEAFTGEDSGSAYISRMAAMSAHPAMRTIAQGE</sequence>
<evidence type="ECO:0008006" key="4">
    <source>
        <dbReference type="Google" id="ProtNLM"/>
    </source>
</evidence>